<sequence>MQQNRHYRISIFLLGLIIVVFGISGCQPKKKNSVIDEKFRIDELLFEDKFDSGMNNWLVEVAPDSTVHIGIQNEKLVIDTDRGATVWLNRELSGNVLIRYKRRVVMEDGPNDRLSDMNQFWMASDPRNPDLFTRSGAFAEYDSLLMYYAGIGGNYNETTRFRKYTGDGNRVLVHDLTDEAHLLKPNHTYLIEIVVKDGQTNVFVDEEEFFSFMDDNPLTRGYFGIRTTWSRHEIDDVEVYRLK</sequence>
<organism evidence="2 3">
    <name type="scientific">Gaoshiqia sediminis</name>
    <dbReference type="NCBI Taxonomy" id="2986998"/>
    <lineage>
        <taxon>Bacteria</taxon>
        <taxon>Pseudomonadati</taxon>
        <taxon>Bacteroidota</taxon>
        <taxon>Bacteroidia</taxon>
        <taxon>Marinilabiliales</taxon>
        <taxon>Prolixibacteraceae</taxon>
        <taxon>Gaoshiqia</taxon>
    </lineage>
</organism>
<evidence type="ECO:0000259" key="1">
    <source>
        <dbReference type="Pfam" id="PF19763"/>
    </source>
</evidence>
<protein>
    <submittedName>
        <fullName evidence="2">DUF6250 domain-containing protein</fullName>
    </submittedName>
</protein>
<dbReference type="InterPro" id="IPR046217">
    <property type="entry name" value="DUF6250"/>
</dbReference>
<keyword evidence="3" id="KW-1185">Reference proteome</keyword>
<dbReference type="Gene3D" id="2.60.120.200">
    <property type="match status" value="1"/>
</dbReference>
<dbReference type="PROSITE" id="PS51257">
    <property type="entry name" value="PROKAR_LIPOPROTEIN"/>
    <property type="match status" value="1"/>
</dbReference>
<accession>A0AA41Y4F5</accession>
<comment type="caution">
    <text evidence="2">The sequence shown here is derived from an EMBL/GenBank/DDBJ whole genome shotgun (WGS) entry which is preliminary data.</text>
</comment>
<proteinExistence type="predicted"/>
<reference evidence="2" key="1">
    <citation type="submission" date="2022-10" db="EMBL/GenBank/DDBJ databases">
        <title>Gaoshiqiia sediminis gen. nov., sp. nov., isolated from coastal sediment.</title>
        <authorList>
            <person name="Yu W.X."/>
            <person name="Mu D.S."/>
            <person name="Du J.Z."/>
            <person name="Liang Y.Q."/>
        </authorList>
    </citation>
    <scope>NUCLEOTIDE SEQUENCE</scope>
    <source>
        <strain evidence="2">A06</strain>
    </source>
</reference>
<dbReference type="Proteomes" id="UP001163821">
    <property type="component" value="Unassembled WGS sequence"/>
</dbReference>
<evidence type="ECO:0000313" key="3">
    <source>
        <dbReference type="Proteomes" id="UP001163821"/>
    </source>
</evidence>
<dbReference type="EMBL" id="JAPAAF010000001">
    <property type="protein sequence ID" value="MCW0481331.1"/>
    <property type="molecule type" value="Genomic_DNA"/>
</dbReference>
<feature type="domain" description="DUF6250" evidence="1">
    <location>
        <begin position="78"/>
        <end position="236"/>
    </location>
</feature>
<dbReference type="Pfam" id="PF19763">
    <property type="entry name" value="DUF6250"/>
    <property type="match status" value="1"/>
</dbReference>
<dbReference type="AlphaFoldDB" id="A0AA41Y4F5"/>
<evidence type="ECO:0000313" key="2">
    <source>
        <dbReference type="EMBL" id="MCW0481331.1"/>
    </source>
</evidence>
<name>A0AA41Y4F5_9BACT</name>
<dbReference type="RefSeq" id="WP_282589935.1">
    <property type="nucleotide sequence ID" value="NZ_JAPAAF010000001.1"/>
</dbReference>
<gene>
    <name evidence="2" type="ORF">N2K84_01225</name>
</gene>